<dbReference type="STRING" id="445932.Emin_1209"/>
<dbReference type="Proteomes" id="UP000001029">
    <property type="component" value="Chromosome"/>
</dbReference>
<name>B2KE13_ELUMP</name>
<gene>
    <name evidence="2" type="ordered locus">Emin_1209</name>
</gene>
<dbReference type="Pfam" id="PF07811">
    <property type="entry name" value="TadE"/>
    <property type="match status" value="1"/>
</dbReference>
<evidence type="ECO:0000259" key="1">
    <source>
        <dbReference type="Pfam" id="PF07811"/>
    </source>
</evidence>
<protein>
    <recommendedName>
        <fullName evidence="1">TadE-like domain-containing protein</fullName>
    </recommendedName>
</protein>
<dbReference type="AlphaFoldDB" id="B2KE13"/>
<dbReference type="InterPro" id="IPR012495">
    <property type="entry name" value="TadE-like_dom"/>
</dbReference>
<evidence type="ECO:0000313" key="2">
    <source>
        <dbReference type="EMBL" id="ACC98759.1"/>
    </source>
</evidence>
<feature type="domain" description="TadE-like" evidence="1">
    <location>
        <begin position="1"/>
        <end position="35"/>
    </location>
</feature>
<keyword evidence="3" id="KW-1185">Reference proteome</keyword>
<dbReference type="KEGG" id="emi:Emin_1209"/>
<reference evidence="2 3" key="1">
    <citation type="journal article" date="2009" name="Appl. Environ. Microbiol.">
        <title>Genomic analysis of 'Elusimicrobium minutum,' the first cultivated representative of the phylum 'Elusimicrobia' (formerly termite group 1).</title>
        <authorList>
            <person name="Herlemann D.P.R."/>
            <person name="Geissinger O."/>
            <person name="Ikeda-Ohtsubo W."/>
            <person name="Kunin V."/>
            <person name="Sun H."/>
            <person name="Lapidus A."/>
            <person name="Hugenholtz P."/>
            <person name="Brune A."/>
        </authorList>
    </citation>
    <scope>NUCLEOTIDE SEQUENCE [LARGE SCALE GENOMIC DNA]</scope>
    <source>
        <strain evidence="2 3">Pei191</strain>
    </source>
</reference>
<organism evidence="2 3">
    <name type="scientific">Elusimicrobium minutum (strain Pei191)</name>
    <dbReference type="NCBI Taxonomy" id="445932"/>
    <lineage>
        <taxon>Bacteria</taxon>
        <taxon>Pseudomonadati</taxon>
        <taxon>Elusimicrobiota</taxon>
        <taxon>Elusimicrobia</taxon>
        <taxon>Elusimicrobiales</taxon>
        <taxon>Elusimicrobiaceae</taxon>
        <taxon>Elusimicrobium</taxon>
    </lineage>
</organism>
<accession>B2KE13</accession>
<sequence length="141" mass="15914">MILPIFMFMLFLVLELGNIAYHTIIAHHAAYEMARVGGMVGVTRPGAPTDKGRIESKLKEQSALMFAGRQDKITFKVSLDRTSMDPQSTAHPNEDVIVEVYYPVRLVFPGTSFIFADPPKRLGRRELRATVRMPVERPLLN</sequence>
<dbReference type="EMBL" id="CP001055">
    <property type="protein sequence ID" value="ACC98759.1"/>
    <property type="molecule type" value="Genomic_DNA"/>
</dbReference>
<proteinExistence type="predicted"/>
<evidence type="ECO:0000313" key="3">
    <source>
        <dbReference type="Proteomes" id="UP000001029"/>
    </source>
</evidence>
<dbReference type="HOGENOM" id="CLU_1822341_0_0_0"/>